<feature type="signal peptide" evidence="2">
    <location>
        <begin position="1"/>
        <end position="18"/>
    </location>
</feature>
<accession>A0AAX1F5T6</accession>
<evidence type="ECO:0000313" key="4">
    <source>
        <dbReference type="Proteomes" id="UP000326695"/>
    </source>
</evidence>
<dbReference type="AlphaFoldDB" id="A0AAX1F5T6"/>
<evidence type="ECO:0000256" key="1">
    <source>
        <dbReference type="SAM" id="MobiDB-lite"/>
    </source>
</evidence>
<keyword evidence="2" id="KW-0732">Signal</keyword>
<protein>
    <recommendedName>
        <fullName evidence="5">Lipoprotein</fullName>
    </recommendedName>
</protein>
<feature type="region of interest" description="Disordered" evidence="1">
    <location>
        <begin position="21"/>
        <end position="42"/>
    </location>
</feature>
<gene>
    <name evidence="3" type="ORF">EZJ17_01285</name>
</gene>
<evidence type="ECO:0000256" key="2">
    <source>
        <dbReference type="SAM" id="SignalP"/>
    </source>
</evidence>
<organism evidence="3 4">
    <name type="scientific">Eikenella exigua</name>
    <dbReference type="NCBI Taxonomy" id="2528037"/>
    <lineage>
        <taxon>Bacteria</taxon>
        <taxon>Pseudomonadati</taxon>
        <taxon>Pseudomonadota</taxon>
        <taxon>Betaproteobacteria</taxon>
        <taxon>Neisseriales</taxon>
        <taxon>Neisseriaceae</taxon>
        <taxon>Eikenella</taxon>
    </lineage>
</organism>
<evidence type="ECO:0000313" key="3">
    <source>
        <dbReference type="EMBL" id="QED91416.1"/>
    </source>
</evidence>
<dbReference type="KEGG" id="eex:EZJ17_01285"/>
<keyword evidence="4" id="KW-1185">Reference proteome</keyword>
<feature type="chain" id="PRO_5043880876" description="Lipoprotein" evidence="2">
    <location>
        <begin position="19"/>
        <end position="196"/>
    </location>
</feature>
<name>A0AAX1F5T6_9NEIS</name>
<dbReference type="Proteomes" id="UP000326695">
    <property type="component" value="Chromosome"/>
</dbReference>
<proteinExistence type="predicted"/>
<dbReference type="EMBL" id="CP038018">
    <property type="protein sequence ID" value="QED91416.1"/>
    <property type="molecule type" value="Genomic_DNA"/>
</dbReference>
<feature type="compositionally biased region" description="Polar residues" evidence="1">
    <location>
        <begin position="33"/>
        <end position="42"/>
    </location>
</feature>
<reference evidence="4" key="1">
    <citation type="journal article" date="2019" name="J. Anim. Genet.">
        <title>Description and whole genome sequencing of Eikenella exigua sp. nov., isolated from brain abscess and blood.</title>
        <authorList>
            <person name="Stormo K.A."/>
            <person name="Nygaard R.M."/>
            <person name="Bruvold T.S."/>
            <person name="Dimmen G."/>
            <person name="Lindemann P.C."/>
            <person name="Jordal S."/>
            <person name="Kommedal O."/>
        </authorList>
    </citation>
    <scope>NUCLEOTIDE SEQUENCE [LARGE SCALE GENOMIC DNA]</scope>
    <source>
        <strain evidence="4">PXX</strain>
    </source>
</reference>
<dbReference type="PROSITE" id="PS51257">
    <property type="entry name" value="PROKAR_LIPOPROTEIN"/>
    <property type="match status" value="1"/>
</dbReference>
<evidence type="ECO:0008006" key="5">
    <source>
        <dbReference type="Google" id="ProtNLM"/>
    </source>
</evidence>
<dbReference type="RefSeq" id="WP_081253947.1">
    <property type="nucleotide sequence ID" value="NZ_CP038018.1"/>
</dbReference>
<sequence>MKRFSSLMIVLFILSACSNEPTTSNNSSEQPMPASQVSASDSPTISIPSMDLGYAAYRAVANNALRTAETGLSIPESVVFSDSNDGGKRGYHNFSDGLSVQISTTTDNKITEVRVVWNSDENKAKAGKLLTAAAALIAATAPEDRTLQSDTSDQIKIAIQSHNDRHDSTRNFARGGVAYKVTVTNLPSVVLTARAQ</sequence>